<protein>
    <recommendedName>
        <fullName evidence="2">Leucine-rich repeat-containing N-terminal plant-type domain-containing protein</fullName>
    </recommendedName>
</protein>
<dbReference type="InterPro" id="IPR001611">
    <property type="entry name" value="Leu-rich_rpt"/>
</dbReference>
<dbReference type="PANTHER" id="PTHR48010:SF58">
    <property type="entry name" value="RECEPTOR PROTEIN KINASE-LIKE PROTEIN ZAR1"/>
    <property type="match status" value="1"/>
</dbReference>
<dbReference type="Pfam" id="PF08263">
    <property type="entry name" value="LRRNT_2"/>
    <property type="match status" value="1"/>
</dbReference>
<dbReference type="Gene3D" id="3.80.10.10">
    <property type="entry name" value="Ribonuclease Inhibitor"/>
    <property type="match status" value="2"/>
</dbReference>
<feature type="domain" description="Leucine-rich repeat-containing N-terminal plant-type" evidence="2">
    <location>
        <begin position="24"/>
        <end position="63"/>
    </location>
</feature>
<dbReference type="InterPro" id="IPR050994">
    <property type="entry name" value="At_inactive_RLKs"/>
</dbReference>
<dbReference type="HOGENOM" id="CLU_1071342_0_0_1"/>
<accession>L1ICV8</accession>
<dbReference type="STRING" id="905079.L1ICV8"/>
<dbReference type="Pfam" id="PF00560">
    <property type="entry name" value="LRR_1"/>
    <property type="match status" value="3"/>
</dbReference>
<dbReference type="GeneID" id="17290817"/>
<feature type="signal peptide" evidence="1">
    <location>
        <begin position="1"/>
        <end position="20"/>
    </location>
</feature>
<dbReference type="PANTHER" id="PTHR48010">
    <property type="entry name" value="OS05G0588300 PROTEIN"/>
    <property type="match status" value="1"/>
</dbReference>
<dbReference type="RefSeq" id="XP_005821066.1">
    <property type="nucleotide sequence ID" value="XM_005821009.1"/>
</dbReference>
<dbReference type="EMBL" id="JH993120">
    <property type="protein sequence ID" value="EKX34086.1"/>
    <property type="molecule type" value="Genomic_DNA"/>
</dbReference>
<dbReference type="Proteomes" id="UP000011087">
    <property type="component" value="Unassembled WGS sequence"/>
</dbReference>
<sequence length="260" mass="28092">MSSWLLLYIIVLALASSSTAYTISDCSALVSFYQAMTVNTKWTTSTGWVTTDDCCSWYGVTCSYSTRNGTGFGPWVSALQLPNNQLSGYLPSSFSLLSRLERLDLSHNKVKGDISVLLQMKASSVCIDTATSQIPDTVFESACNSDLNCLGGVCSVVGGLKEIRLSDNMLNGTIGEEISNLFKTLTILDLSANELTGPIPAMIGTLTQLVELNLYYNQLRLSNSSGPIPEMIGMLVKLKYLNVAFNLLNGTLPSQNLPPV</sequence>
<keyword evidence="5" id="KW-1185">Reference proteome</keyword>
<reference evidence="5" key="2">
    <citation type="submission" date="2012-11" db="EMBL/GenBank/DDBJ databases">
        <authorList>
            <person name="Kuo A."/>
            <person name="Curtis B.A."/>
            <person name="Tanifuji G."/>
            <person name="Burki F."/>
            <person name="Gruber A."/>
            <person name="Irimia M."/>
            <person name="Maruyama S."/>
            <person name="Arias M.C."/>
            <person name="Ball S.G."/>
            <person name="Gile G.H."/>
            <person name="Hirakawa Y."/>
            <person name="Hopkins J.F."/>
            <person name="Rensing S.A."/>
            <person name="Schmutz J."/>
            <person name="Symeonidi A."/>
            <person name="Elias M."/>
            <person name="Eveleigh R.J."/>
            <person name="Herman E.K."/>
            <person name="Klute M.J."/>
            <person name="Nakayama T."/>
            <person name="Obornik M."/>
            <person name="Reyes-Prieto A."/>
            <person name="Armbrust E.V."/>
            <person name="Aves S.J."/>
            <person name="Beiko R.G."/>
            <person name="Coutinho P."/>
            <person name="Dacks J.B."/>
            <person name="Durnford D.G."/>
            <person name="Fast N.M."/>
            <person name="Green B.R."/>
            <person name="Grisdale C."/>
            <person name="Hempe F."/>
            <person name="Henrissat B."/>
            <person name="Hoppner M.P."/>
            <person name="Ishida K.-I."/>
            <person name="Kim E."/>
            <person name="Koreny L."/>
            <person name="Kroth P.G."/>
            <person name="Liu Y."/>
            <person name="Malik S.-B."/>
            <person name="Maier U.G."/>
            <person name="McRose D."/>
            <person name="Mock T."/>
            <person name="Neilson J.A."/>
            <person name="Onodera N.T."/>
            <person name="Poole A.M."/>
            <person name="Pritham E.J."/>
            <person name="Richards T.A."/>
            <person name="Rocap G."/>
            <person name="Roy S.W."/>
            <person name="Sarai C."/>
            <person name="Schaack S."/>
            <person name="Shirato S."/>
            <person name="Slamovits C.H."/>
            <person name="Spencer D.F."/>
            <person name="Suzuki S."/>
            <person name="Worden A.Z."/>
            <person name="Zauner S."/>
            <person name="Barry K."/>
            <person name="Bell C."/>
            <person name="Bharti A.K."/>
            <person name="Crow J.A."/>
            <person name="Grimwood J."/>
            <person name="Kramer R."/>
            <person name="Lindquist E."/>
            <person name="Lucas S."/>
            <person name="Salamov A."/>
            <person name="McFadden G.I."/>
            <person name="Lane C.E."/>
            <person name="Keeling P.J."/>
            <person name="Gray M.W."/>
            <person name="Grigoriev I.V."/>
            <person name="Archibald J.M."/>
        </authorList>
    </citation>
    <scope>NUCLEOTIDE SEQUENCE</scope>
    <source>
        <strain evidence="5">CCMP2712</strain>
    </source>
</reference>
<reference evidence="3 5" key="1">
    <citation type="journal article" date="2012" name="Nature">
        <title>Algal genomes reveal evolutionary mosaicism and the fate of nucleomorphs.</title>
        <authorList>
            <consortium name="DOE Joint Genome Institute"/>
            <person name="Curtis B.A."/>
            <person name="Tanifuji G."/>
            <person name="Burki F."/>
            <person name="Gruber A."/>
            <person name="Irimia M."/>
            <person name="Maruyama S."/>
            <person name="Arias M.C."/>
            <person name="Ball S.G."/>
            <person name="Gile G.H."/>
            <person name="Hirakawa Y."/>
            <person name="Hopkins J.F."/>
            <person name="Kuo A."/>
            <person name="Rensing S.A."/>
            <person name="Schmutz J."/>
            <person name="Symeonidi A."/>
            <person name="Elias M."/>
            <person name="Eveleigh R.J."/>
            <person name="Herman E.K."/>
            <person name="Klute M.J."/>
            <person name="Nakayama T."/>
            <person name="Obornik M."/>
            <person name="Reyes-Prieto A."/>
            <person name="Armbrust E.V."/>
            <person name="Aves S.J."/>
            <person name="Beiko R.G."/>
            <person name="Coutinho P."/>
            <person name="Dacks J.B."/>
            <person name="Durnford D.G."/>
            <person name="Fast N.M."/>
            <person name="Green B.R."/>
            <person name="Grisdale C.J."/>
            <person name="Hempel F."/>
            <person name="Henrissat B."/>
            <person name="Hoppner M.P."/>
            <person name="Ishida K."/>
            <person name="Kim E."/>
            <person name="Koreny L."/>
            <person name="Kroth P.G."/>
            <person name="Liu Y."/>
            <person name="Malik S.B."/>
            <person name="Maier U.G."/>
            <person name="McRose D."/>
            <person name="Mock T."/>
            <person name="Neilson J.A."/>
            <person name="Onodera N.T."/>
            <person name="Poole A.M."/>
            <person name="Pritham E.J."/>
            <person name="Richards T.A."/>
            <person name="Rocap G."/>
            <person name="Roy S.W."/>
            <person name="Sarai C."/>
            <person name="Schaack S."/>
            <person name="Shirato S."/>
            <person name="Slamovits C.H."/>
            <person name="Spencer D.F."/>
            <person name="Suzuki S."/>
            <person name="Worden A.Z."/>
            <person name="Zauner S."/>
            <person name="Barry K."/>
            <person name="Bell C."/>
            <person name="Bharti A.K."/>
            <person name="Crow J.A."/>
            <person name="Grimwood J."/>
            <person name="Kramer R."/>
            <person name="Lindquist E."/>
            <person name="Lucas S."/>
            <person name="Salamov A."/>
            <person name="McFadden G.I."/>
            <person name="Lane C.E."/>
            <person name="Keeling P.J."/>
            <person name="Gray M.W."/>
            <person name="Grigoriev I.V."/>
            <person name="Archibald J.M."/>
        </authorList>
    </citation>
    <scope>NUCLEOTIDE SEQUENCE</scope>
    <source>
        <strain evidence="3 5">CCMP2712</strain>
    </source>
</reference>
<dbReference type="EnsemblProtists" id="EKX34086">
    <property type="protein sequence ID" value="EKX34086"/>
    <property type="gene ID" value="GUITHDRAFT_147483"/>
</dbReference>
<proteinExistence type="predicted"/>
<dbReference type="OrthoDB" id="2105857at2759"/>
<keyword evidence="1" id="KW-0732">Signal</keyword>
<dbReference type="OMA" id="IPHELMY"/>
<reference evidence="4" key="3">
    <citation type="submission" date="2016-03" db="UniProtKB">
        <authorList>
            <consortium name="EnsemblProtists"/>
        </authorList>
    </citation>
    <scope>IDENTIFICATION</scope>
</reference>
<dbReference type="InterPro" id="IPR013210">
    <property type="entry name" value="LRR_N_plant-typ"/>
</dbReference>
<evidence type="ECO:0000313" key="4">
    <source>
        <dbReference type="EnsemblProtists" id="EKX34086"/>
    </source>
</evidence>
<evidence type="ECO:0000256" key="1">
    <source>
        <dbReference type="SAM" id="SignalP"/>
    </source>
</evidence>
<dbReference type="AlphaFoldDB" id="L1ICV8"/>
<dbReference type="PROSITE" id="PS51450">
    <property type="entry name" value="LRR"/>
    <property type="match status" value="1"/>
</dbReference>
<feature type="chain" id="PRO_5008769899" description="Leucine-rich repeat-containing N-terminal plant-type domain-containing protein" evidence="1">
    <location>
        <begin position="21"/>
        <end position="260"/>
    </location>
</feature>
<dbReference type="PaxDb" id="55529-EKX34086"/>
<organism evidence="3">
    <name type="scientific">Guillardia theta (strain CCMP2712)</name>
    <name type="common">Cryptophyte</name>
    <dbReference type="NCBI Taxonomy" id="905079"/>
    <lineage>
        <taxon>Eukaryota</taxon>
        <taxon>Cryptophyceae</taxon>
        <taxon>Pyrenomonadales</taxon>
        <taxon>Geminigeraceae</taxon>
        <taxon>Guillardia</taxon>
    </lineage>
</organism>
<dbReference type="SUPFAM" id="SSF52058">
    <property type="entry name" value="L domain-like"/>
    <property type="match status" value="1"/>
</dbReference>
<evidence type="ECO:0000259" key="2">
    <source>
        <dbReference type="Pfam" id="PF08263"/>
    </source>
</evidence>
<dbReference type="KEGG" id="gtt:GUITHDRAFT_147483"/>
<evidence type="ECO:0000313" key="3">
    <source>
        <dbReference type="EMBL" id="EKX34086.1"/>
    </source>
</evidence>
<name>L1ICV8_GUITC</name>
<gene>
    <name evidence="3" type="ORF">GUITHDRAFT_147483</name>
</gene>
<evidence type="ECO:0000313" key="5">
    <source>
        <dbReference type="Proteomes" id="UP000011087"/>
    </source>
</evidence>
<dbReference type="eggNOG" id="KOG0619">
    <property type="taxonomic scope" value="Eukaryota"/>
</dbReference>
<dbReference type="InterPro" id="IPR032675">
    <property type="entry name" value="LRR_dom_sf"/>
</dbReference>